<dbReference type="GO" id="GO:0005737">
    <property type="term" value="C:cytoplasm"/>
    <property type="evidence" value="ECO:0007669"/>
    <property type="project" value="UniProtKB-SubCell"/>
</dbReference>
<evidence type="ECO:0000313" key="6">
    <source>
        <dbReference type="EMBL" id="GAN77359.1"/>
    </source>
</evidence>
<dbReference type="Gene3D" id="3.90.950.10">
    <property type="match status" value="1"/>
</dbReference>
<dbReference type="GO" id="GO:0009117">
    <property type="term" value="P:nucleotide metabolic process"/>
    <property type="evidence" value="ECO:0007669"/>
    <property type="project" value="UniProtKB-KW"/>
</dbReference>
<gene>
    <name evidence="6" type="ORF">Asru_0291_03</name>
</gene>
<comment type="caution">
    <text evidence="6">The sequence shown here is derived from an EMBL/GenBank/DDBJ whole genome shotgun (WGS) entry which is preliminary data.</text>
</comment>
<dbReference type="PIRSF" id="PIRSF006305">
    <property type="entry name" value="Maf"/>
    <property type="match status" value="1"/>
</dbReference>
<keyword evidence="7" id="KW-1185">Reference proteome</keyword>
<evidence type="ECO:0000256" key="4">
    <source>
        <dbReference type="HAMAP-Rule" id="MF_00528"/>
    </source>
</evidence>
<keyword evidence="6" id="KW-0132">Cell division</keyword>
<dbReference type="GO" id="GO:0047429">
    <property type="term" value="F:nucleoside triphosphate diphosphatase activity"/>
    <property type="evidence" value="ECO:0007669"/>
    <property type="project" value="UniProtKB-EC"/>
</dbReference>
<comment type="catalytic activity">
    <reaction evidence="4">
        <text>a ribonucleoside 5'-triphosphate + H2O = a ribonucleoside 5'-phosphate + diphosphate + H(+)</text>
        <dbReference type="Rhea" id="RHEA:23996"/>
        <dbReference type="ChEBI" id="CHEBI:15377"/>
        <dbReference type="ChEBI" id="CHEBI:15378"/>
        <dbReference type="ChEBI" id="CHEBI:33019"/>
        <dbReference type="ChEBI" id="CHEBI:58043"/>
        <dbReference type="ChEBI" id="CHEBI:61557"/>
        <dbReference type="EC" id="3.6.1.9"/>
    </reaction>
</comment>
<evidence type="ECO:0000256" key="1">
    <source>
        <dbReference type="ARBA" id="ARBA00001968"/>
    </source>
</evidence>
<dbReference type="Proteomes" id="UP000032680">
    <property type="component" value="Unassembled WGS sequence"/>
</dbReference>
<dbReference type="PANTHER" id="PTHR43213:SF5">
    <property type="entry name" value="BIFUNCTIONAL DTTP_UTP PYROPHOSPHATASE_METHYLTRANSFERASE PROTEIN-RELATED"/>
    <property type="match status" value="1"/>
</dbReference>
<sequence>MIQCASVPLVLASQSTARAGLLHAAGLSFLTSPADLDETPIKAAARAAGRDAGTASLALAEAKACAVSRRRPDAMVIGADQILVCDGQWFDKPADLAGAASHLRALRGRTHTLATAAALARGGEVIWRHQEAPRLTMRAFSDAFLAAYLAAEGDAVRASVGAYRLEGLGAHLFTEVQGEHATILGLPLLALLAALRTEGVLTT</sequence>
<dbReference type="RefSeq" id="WP_199445597.1">
    <property type="nucleotide sequence ID" value="NZ_BANB01000291.1"/>
</dbReference>
<name>A0A0D6P915_9PROT</name>
<feature type="signal peptide" evidence="5">
    <location>
        <begin position="1"/>
        <end position="19"/>
    </location>
</feature>
<feature type="chain" id="PRO_5002309849" description="Nucleoside triphosphate pyrophosphatase" evidence="5">
    <location>
        <begin position="20"/>
        <end position="203"/>
    </location>
</feature>
<protein>
    <recommendedName>
        <fullName evidence="4">Nucleoside triphosphate pyrophosphatase</fullName>
        <ecNumber evidence="4">3.6.1.9</ecNumber>
    </recommendedName>
    <alternativeName>
        <fullName evidence="4">Nucleotide pyrophosphatase</fullName>
        <shortName evidence="4">Nucleotide PPase</shortName>
    </alternativeName>
</protein>
<comment type="cofactor">
    <cofactor evidence="1 4">
        <name>a divalent metal cation</name>
        <dbReference type="ChEBI" id="CHEBI:60240"/>
    </cofactor>
</comment>
<dbReference type="PANTHER" id="PTHR43213">
    <property type="entry name" value="BIFUNCTIONAL DTTP/UTP PYROPHOSPHATASE/METHYLTRANSFERASE PROTEIN-RELATED"/>
    <property type="match status" value="1"/>
</dbReference>
<comment type="subcellular location">
    <subcellularLocation>
        <location evidence="4">Cytoplasm</location>
    </subcellularLocation>
</comment>
<dbReference type="InterPro" id="IPR003697">
    <property type="entry name" value="Maf-like"/>
</dbReference>
<evidence type="ECO:0000256" key="2">
    <source>
        <dbReference type="ARBA" id="ARBA00022801"/>
    </source>
</evidence>
<feature type="active site" description="Proton acceptor" evidence="4">
    <location>
        <position position="80"/>
    </location>
</feature>
<comment type="similarity">
    <text evidence="4">Belongs to the Maf family.</text>
</comment>
<accession>A0A0D6P915</accession>
<keyword evidence="3 4" id="KW-0546">Nucleotide metabolism</keyword>
<dbReference type="GO" id="GO:0051301">
    <property type="term" value="P:cell division"/>
    <property type="evidence" value="ECO:0007669"/>
    <property type="project" value="UniProtKB-KW"/>
</dbReference>
<keyword evidence="2 4" id="KW-0378">Hydrolase</keyword>
<dbReference type="Pfam" id="PF02545">
    <property type="entry name" value="Maf"/>
    <property type="match status" value="1"/>
</dbReference>
<keyword evidence="6" id="KW-0131">Cell cycle</keyword>
<evidence type="ECO:0000313" key="7">
    <source>
        <dbReference type="Proteomes" id="UP000032680"/>
    </source>
</evidence>
<evidence type="ECO:0000256" key="3">
    <source>
        <dbReference type="ARBA" id="ARBA00023080"/>
    </source>
</evidence>
<organism evidence="6 7">
    <name type="scientific">Acidisphaera rubrifaciens HS-AP3</name>
    <dbReference type="NCBI Taxonomy" id="1231350"/>
    <lineage>
        <taxon>Bacteria</taxon>
        <taxon>Pseudomonadati</taxon>
        <taxon>Pseudomonadota</taxon>
        <taxon>Alphaproteobacteria</taxon>
        <taxon>Acetobacterales</taxon>
        <taxon>Acetobacteraceae</taxon>
        <taxon>Acidisphaera</taxon>
    </lineage>
</organism>
<dbReference type="SUPFAM" id="SSF52972">
    <property type="entry name" value="ITPase-like"/>
    <property type="match status" value="1"/>
</dbReference>
<dbReference type="AlphaFoldDB" id="A0A0D6P915"/>
<dbReference type="InterPro" id="IPR029001">
    <property type="entry name" value="ITPase-like_fam"/>
</dbReference>
<keyword evidence="4" id="KW-0963">Cytoplasm</keyword>
<proteinExistence type="inferred from homology"/>
<evidence type="ECO:0000256" key="5">
    <source>
        <dbReference type="SAM" id="SignalP"/>
    </source>
</evidence>
<dbReference type="EMBL" id="BANB01000291">
    <property type="protein sequence ID" value="GAN77359.1"/>
    <property type="molecule type" value="Genomic_DNA"/>
</dbReference>
<comment type="function">
    <text evidence="4">Nucleoside triphosphate pyrophosphatase. May have a dual role in cell division arrest and in preventing the incorporation of modified nucleotides into cellular nucleic acids.</text>
</comment>
<keyword evidence="5" id="KW-0732">Signal</keyword>
<dbReference type="HAMAP" id="MF_00528">
    <property type="entry name" value="Maf"/>
    <property type="match status" value="1"/>
</dbReference>
<reference evidence="6 7" key="1">
    <citation type="submission" date="2012-11" db="EMBL/GenBank/DDBJ databases">
        <title>Whole genome sequence of Acidisphaera rubrifaciens HS-AP3.</title>
        <authorList>
            <person name="Azuma Y."/>
            <person name="Higashiura N."/>
            <person name="Hirakawa H."/>
            <person name="Matsushita K."/>
        </authorList>
    </citation>
    <scope>NUCLEOTIDE SEQUENCE [LARGE SCALE GENOMIC DNA]</scope>
    <source>
        <strain evidence="6 7">HS-AP3</strain>
    </source>
</reference>
<dbReference type="EC" id="3.6.1.9" evidence="4"/>
<comment type="caution">
    <text evidence="4">Lacks conserved residue(s) required for the propagation of feature annotation.</text>
</comment>
<comment type="catalytic activity">
    <reaction evidence="4">
        <text>a 2'-deoxyribonucleoside 5'-triphosphate + H2O = a 2'-deoxyribonucleoside 5'-phosphate + diphosphate + H(+)</text>
        <dbReference type="Rhea" id="RHEA:44644"/>
        <dbReference type="ChEBI" id="CHEBI:15377"/>
        <dbReference type="ChEBI" id="CHEBI:15378"/>
        <dbReference type="ChEBI" id="CHEBI:33019"/>
        <dbReference type="ChEBI" id="CHEBI:61560"/>
        <dbReference type="ChEBI" id="CHEBI:65317"/>
        <dbReference type="EC" id="3.6.1.9"/>
    </reaction>
</comment>